<evidence type="ECO:0000256" key="2">
    <source>
        <dbReference type="ARBA" id="ARBA00023604"/>
    </source>
</evidence>
<evidence type="ECO:0000313" key="4">
    <source>
        <dbReference type="Proteomes" id="UP000799770"/>
    </source>
</evidence>
<evidence type="ECO:0000256" key="1">
    <source>
        <dbReference type="ARBA" id="ARBA00023002"/>
    </source>
</evidence>
<dbReference type="PANTHER" id="PTHR34598:SF3">
    <property type="entry name" value="OXIDOREDUCTASE AN1597"/>
    <property type="match status" value="1"/>
</dbReference>
<dbReference type="AlphaFoldDB" id="A0A6A5ZKZ5"/>
<proteinExistence type="inferred from homology"/>
<gene>
    <name evidence="3" type="ORF">BDV96DRAFT_642114</name>
</gene>
<dbReference type="EMBL" id="ML977314">
    <property type="protein sequence ID" value="KAF2120272.1"/>
    <property type="molecule type" value="Genomic_DNA"/>
</dbReference>
<keyword evidence="4" id="KW-1185">Reference proteome</keyword>
<organism evidence="3 4">
    <name type="scientific">Lophiotrema nucula</name>
    <dbReference type="NCBI Taxonomy" id="690887"/>
    <lineage>
        <taxon>Eukaryota</taxon>
        <taxon>Fungi</taxon>
        <taxon>Dikarya</taxon>
        <taxon>Ascomycota</taxon>
        <taxon>Pezizomycotina</taxon>
        <taxon>Dothideomycetes</taxon>
        <taxon>Pleosporomycetidae</taxon>
        <taxon>Pleosporales</taxon>
        <taxon>Lophiotremataceae</taxon>
        <taxon>Lophiotrema</taxon>
    </lineage>
</organism>
<dbReference type="NCBIfam" id="NF041278">
    <property type="entry name" value="CmcJ_NvfI_EfuI"/>
    <property type="match status" value="1"/>
</dbReference>
<sequence>MGNESSPTGLEVTLTFVDRESVVPGEKLYGLDYEAPHGFPPKNFDTEGVQVTLHDIRPFKTKLSLDKEGFCILDLQSKMEYSDFFIRDKVQSIFAEELREAVRKLLGARGVYLHECVLRKREPTYGTPEASNPVGQPIPTAHADYTKAEIIRIIERLSGYTDVSTMTRVQALNIWKPLRGPLNDWPLAVCDMSSIDPENDLSKSDSVSPDGVVEAYVAHYNPNQRWYYLSEHMPSELLVFRAADLEKGGTVPHCAFYNPACPTNEEPRESIEFRVIAVY</sequence>
<comment type="similarity">
    <text evidence="2">Belongs to the asaB hydroxylase/desaturase family.</text>
</comment>
<evidence type="ECO:0000313" key="3">
    <source>
        <dbReference type="EMBL" id="KAF2120272.1"/>
    </source>
</evidence>
<dbReference type="PANTHER" id="PTHR34598">
    <property type="entry name" value="BLL6449 PROTEIN"/>
    <property type="match status" value="1"/>
</dbReference>
<keyword evidence="1" id="KW-0560">Oxidoreductase</keyword>
<dbReference type="Proteomes" id="UP000799770">
    <property type="component" value="Unassembled WGS sequence"/>
</dbReference>
<dbReference type="InterPro" id="IPR044053">
    <property type="entry name" value="AsaB-like"/>
</dbReference>
<accession>A0A6A5ZKZ5</accession>
<evidence type="ECO:0008006" key="5">
    <source>
        <dbReference type="Google" id="ProtNLM"/>
    </source>
</evidence>
<name>A0A6A5ZKZ5_9PLEO</name>
<dbReference type="OrthoDB" id="412788at2759"/>
<reference evidence="3" key="1">
    <citation type="journal article" date="2020" name="Stud. Mycol.">
        <title>101 Dothideomycetes genomes: a test case for predicting lifestyles and emergence of pathogens.</title>
        <authorList>
            <person name="Haridas S."/>
            <person name="Albert R."/>
            <person name="Binder M."/>
            <person name="Bloem J."/>
            <person name="Labutti K."/>
            <person name="Salamov A."/>
            <person name="Andreopoulos B."/>
            <person name="Baker S."/>
            <person name="Barry K."/>
            <person name="Bills G."/>
            <person name="Bluhm B."/>
            <person name="Cannon C."/>
            <person name="Castanera R."/>
            <person name="Culley D."/>
            <person name="Daum C."/>
            <person name="Ezra D."/>
            <person name="Gonzalez J."/>
            <person name="Henrissat B."/>
            <person name="Kuo A."/>
            <person name="Liang C."/>
            <person name="Lipzen A."/>
            <person name="Lutzoni F."/>
            <person name="Magnuson J."/>
            <person name="Mondo S."/>
            <person name="Nolan M."/>
            <person name="Ohm R."/>
            <person name="Pangilinan J."/>
            <person name="Park H.-J."/>
            <person name="Ramirez L."/>
            <person name="Alfaro M."/>
            <person name="Sun H."/>
            <person name="Tritt A."/>
            <person name="Yoshinaga Y."/>
            <person name="Zwiers L.-H."/>
            <person name="Turgeon B."/>
            <person name="Goodwin S."/>
            <person name="Spatafora J."/>
            <person name="Crous P."/>
            <person name="Grigoriev I."/>
        </authorList>
    </citation>
    <scope>NUCLEOTIDE SEQUENCE</scope>
    <source>
        <strain evidence="3">CBS 627.86</strain>
    </source>
</reference>
<dbReference type="GO" id="GO:0016491">
    <property type="term" value="F:oxidoreductase activity"/>
    <property type="evidence" value="ECO:0007669"/>
    <property type="project" value="UniProtKB-KW"/>
</dbReference>
<protein>
    <recommendedName>
        <fullName evidence="5">CmcJ-like methyltransferase</fullName>
    </recommendedName>
</protein>